<comment type="caution">
    <text evidence="2">The sequence shown here is derived from an EMBL/GenBank/DDBJ whole genome shotgun (WGS) entry which is preliminary data.</text>
</comment>
<proteinExistence type="predicted"/>
<dbReference type="Proteomes" id="UP000762676">
    <property type="component" value="Unassembled WGS sequence"/>
</dbReference>
<keyword evidence="1" id="KW-0472">Membrane</keyword>
<organism evidence="2 3">
    <name type="scientific">Elysia marginata</name>
    <dbReference type="NCBI Taxonomy" id="1093978"/>
    <lineage>
        <taxon>Eukaryota</taxon>
        <taxon>Metazoa</taxon>
        <taxon>Spiralia</taxon>
        <taxon>Lophotrochozoa</taxon>
        <taxon>Mollusca</taxon>
        <taxon>Gastropoda</taxon>
        <taxon>Heterobranchia</taxon>
        <taxon>Euthyneura</taxon>
        <taxon>Panpulmonata</taxon>
        <taxon>Sacoglossa</taxon>
        <taxon>Placobranchoidea</taxon>
        <taxon>Plakobranchidae</taxon>
        <taxon>Elysia</taxon>
    </lineage>
</organism>
<protein>
    <submittedName>
        <fullName evidence="2">Uncharacterized protein</fullName>
    </submittedName>
</protein>
<reference evidence="2 3" key="1">
    <citation type="journal article" date="2021" name="Elife">
        <title>Chloroplast acquisition without the gene transfer in kleptoplastic sea slugs, Plakobranchus ocellatus.</title>
        <authorList>
            <person name="Maeda T."/>
            <person name="Takahashi S."/>
            <person name="Yoshida T."/>
            <person name="Shimamura S."/>
            <person name="Takaki Y."/>
            <person name="Nagai Y."/>
            <person name="Toyoda A."/>
            <person name="Suzuki Y."/>
            <person name="Arimoto A."/>
            <person name="Ishii H."/>
            <person name="Satoh N."/>
            <person name="Nishiyama T."/>
            <person name="Hasebe M."/>
            <person name="Maruyama T."/>
            <person name="Minagawa J."/>
            <person name="Obokata J."/>
            <person name="Shigenobu S."/>
        </authorList>
    </citation>
    <scope>NUCLEOTIDE SEQUENCE [LARGE SCALE GENOMIC DNA]</scope>
</reference>
<keyword evidence="3" id="KW-1185">Reference proteome</keyword>
<evidence type="ECO:0000313" key="3">
    <source>
        <dbReference type="Proteomes" id="UP000762676"/>
    </source>
</evidence>
<feature type="transmembrane region" description="Helical" evidence="1">
    <location>
        <begin position="62"/>
        <end position="91"/>
    </location>
</feature>
<dbReference type="EMBL" id="BMAT01002019">
    <property type="protein sequence ID" value="GFR97282.1"/>
    <property type="molecule type" value="Genomic_DNA"/>
</dbReference>
<accession>A0AAV4HGK3</accession>
<keyword evidence="1" id="KW-1133">Transmembrane helix</keyword>
<gene>
    <name evidence="2" type="ORF">ElyMa_000989600</name>
</gene>
<keyword evidence="1" id="KW-0812">Transmembrane</keyword>
<dbReference type="AlphaFoldDB" id="A0AAV4HGK3"/>
<sequence>MIKINVFLQESGEILHIGDSIYVLKTFRNEPLNLLRDFRNCIRVDLKIPGCGVSSIIEECEVVVVVVLVVVVVVVLVVVVVVVVEAALAVIKKRERKEDKN</sequence>
<evidence type="ECO:0000256" key="1">
    <source>
        <dbReference type="SAM" id="Phobius"/>
    </source>
</evidence>
<evidence type="ECO:0000313" key="2">
    <source>
        <dbReference type="EMBL" id="GFR97282.1"/>
    </source>
</evidence>
<name>A0AAV4HGK3_9GAST</name>